<gene>
    <name evidence="2" type="ORF">U0035_12620</name>
</gene>
<sequence length="252" mass="28094">MRPLLLICFLVSGMLPSAAQEGNAYSGKNSLVKLNLTSPFLKNYSIQYERILNKRVSVALSGRLMPASTLPFKNAIRKEVIKEEDALITDAFNQAKFSNYAITPEVRFYLGKKGYGQGFYIAPYYRFAKYNVEELHYTYEDFDQDISIKLTGNLKSHTGGFLIGAQWMLSNAIGLDWWILGPNIGGGRGHITGISNQPIDPDVQQDIRESLENDLDIPFTKTTVDVNANGANLKLSGPWAGVRAGLLLTFRF</sequence>
<dbReference type="Pfam" id="PF12099">
    <property type="entry name" value="DUF3575"/>
    <property type="match status" value="1"/>
</dbReference>
<keyword evidence="1" id="KW-0732">Signal</keyword>
<reference evidence="2 3" key="1">
    <citation type="submission" date="2023-12" db="EMBL/GenBank/DDBJ databases">
        <title>Genome sequencing and assembly of bacterial species from a model synthetic community.</title>
        <authorList>
            <person name="Hogle S.L."/>
        </authorList>
    </citation>
    <scope>NUCLEOTIDE SEQUENCE [LARGE SCALE GENOMIC DNA]</scope>
    <source>
        <strain evidence="2 3">HAMBI_3031</strain>
    </source>
</reference>
<dbReference type="RefSeq" id="WP_114790140.1">
    <property type="nucleotide sequence ID" value="NZ_CP139960.1"/>
</dbReference>
<organism evidence="2 3">
    <name type="scientific">Niabella yanshanensis</name>
    <dbReference type="NCBI Taxonomy" id="577386"/>
    <lineage>
        <taxon>Bacteria</taxon>
        <taxon>Pseudomonadati</taxon>
        <taxon>Bacteroidota</taxon>
        <taxon>Chitinophagia</taxon>
        <taxon>Chitinophagales</taxon>
        <taxon>Chitinophagaceae</taxon>
        <taxon>Niabella</taxon>
    </lineage>
</organism>
<name>A0ABZ0W332_9BACT</name>
<dbReference type="Proteomes" id="UP001325680">
    <property type="component" value="Chromosome"/>
</dbReference>
<protein>
    <submittedName>
        <fullName evidence="2">DUF3575 domain-containing protein</fullName>
    </submittedName>
</protein>
<accession>A0ABZ0W332</accession>
<dbReference type="InterPro" id="IPR021958">
    <property type="entry name" value="DUF3575"/>
</dbReference>
<dbReference type="EMBL" id="CP139960">
    <property type="protein sequence ID" value="WQD36510.1"/>
    <property type="molecule type" value="Genomic_DNA"/>
</dbReference>
<evidence type="ECO:0000256" key="1">
    <source>
        <dbReference type="SAM" id="SignalP"/>
    </source>
</evidence>
<feature type="chain" id="PRO_5046960154" evidence="1">
    <location>
        <begin position="20"/>
        <end position="252"/>
    </location>
</feature>
<feature type="signal peptide" evidence="1">
    <location>
        <begin position="1"/>
        <end position="19"/>
    </location>
</feature>
<proteinExistence type="predicted"/>
<evidence type="ECO:0000313" key="3">
    <source>
        <dbReference type="Proteomes" id="UP001325680"/>
    </source>
</evidence>
<keyword evidence="3" id="KW-1185">Reference proteome</keyword>
<evidence type="ECO:0000313" key="2">
    <source>
        <dbReference type="EMBL" id="WQD36510.1"/>
    </source>
</evidence>